<dbReference type="InterPro" id="IPR032675">
    <property type="entry name" value="LRR_dom_sf"/>
</dbReference>
<sequence>MYADGSSSTSSRTTISAEPCLFSNKESKPRLLSLAPELIQIIADELDIRHVRSLRLVCRYLSRALVPIAFRNLTISVSKNTLGSDLAKLRTLASPGCPASFATRRLTIGALSPCFDPTYTGPTWKFVDDEWVAEEQPQDHEGLAKALEEIRTLIVPAISSLKGLHSVIWKPIEKDDNTTQALVMNAIGRALNLRSLRLTLSYCKVPISFDNFSHLRGISIEGTSQKYHEETFESLARMIARSPDLTSIDIVSNWRYYYGIDRTQSLHQLFKYCAPDAPPLRLRHLGLQMCLVKLDATTLPHLRHLRSLRLTYIEDPHTRARYTIEEEESGDSALRREQKRYGSSLAEFWTTLLQTGIQLEDITLDVVVPPFVDYLASYSGVRRLHLTPGGFQDGSTSDLIGEAFYTRALPKHAAFLEDLNVNAVYDGGWCFGSHNREILARCTRLRTWRISIVETQESNNVSDLLDTVCLFMPQLEAIDICSTTAEELRSAYCGSPILAHLMRTTRAITQNIEMYKPPTTVPPNAHLRLPKVTVSSDKVFAAQGSRFVDCSPAKDMSEHDYWRYQSYVSFC</sequence>
<keyword evidence="2" id="KW-1185">Reference proteome</keyword>
<name>A0A8H5F0L9_9AGAR</name>
<dbReference type="EMBL" id="JAACJJ010000029">
    <property type="protein sequence ID" value="KAF5319480.1"/>
    <property type="molecule type" value="Genomic_DNA"/>
</dbReference>
<dbReference type="AlphaFoldDB" id="A0A8H5F0L9"/>
<protein>
    <recommendedName>
        <fullName evidence="3">F-box domain-containing protein</fullName>
    </recommendedName>
</protein>
<evidence type="ECO:0000313" key="1">
    <source>
        <dbReference type="EMBL" id="KAF5319480.1"/>
    </source>
</evidence>
<gene>
    <name evidence="1" type="ORF">D9619_008755</name>
</gene>
<proteinExistence type="predicted"/>
<dbReference type="SUPFAM" id="SSF52047">
    <property type="entry name" value="RNI-like"/>
    <property type="match status" value="1"/>
</dbReference>
<reference evidence="1 2" key="1">
    <citation type="journal article" date="2020" name="ISME J.">
        <title>Uncovering the hidden diversity of litter-decomposition mechanisms in mushroom-forming fungi.</title>
        <authorList>
            <person name="Floudas D."/>
            <person name="Bentzer J."/>
            <person name="Ahren D."/>
            <person name="Johansson T."/>
            <person name="Persson P."/>
            <person name="Tunlid A."/>
        </authorList>
    </citation>
    <scope>NUCLEOTIDE SEQUENCE [LARGE SCALE GENOMIC DNA]</scope>
    <source>
        <strain evidence="1 2">CBS 101986</strain>
    </source>
</reference>
<evidence type="ECO:0008006" key="3">
    <source>
        <dbReference type="Google" id="ProtNLM"/>
    </source>
</evidence>
<organism evidence="1 2">
    <name type="scientific">Psilocybe cf. subviscida</name>
    <dbReference type="NCBI Taxonomy" id="2480587"/>
    <lineage>
        <taxon>Eukaryota</taxon>
        <taxon>Fungi</taxon>
        <taxon>Dikarya</taxon>
        <taxon>Basidiomycota</taxon>
        <taxon>Agaricomycotina</taxon>
        <taxon>Agaricomycetes</taxon>
        <taxon>Agaricomycetidae</taxon>
        <taxon>Agaricales</taxon>
        <taxon>Agaricineae</taxon>
        <taxon>Strophariaceae</taxon>
        <taxon>Psilocybe</taxon>
    </lineage>
</organism>
<evidence type="ECO:0000313" key="2">
    <source>
        <dbReference type="Proteomes" id="UP000567179"/>
    </source>
</evidence>
<dbReference type="OrthoDB" id="3541472at2759"/>
<accession>A0A8H5F0L9</accession>
<dbReference type="Proteomes" id="UP000567179">
    <property type="component" value="Unassembled WGS sequence"/>
</dbReference>
<comment type="caution">
    <text evidence="1">The sequence shown here is derived from an EMBL/GenBank/DDBJ whole genome shotgun (WGS) entry which is preliminary data.</text>
</comment>
<dbReference type="Gene3D" id="3.80.10.10">
    <property type="entry name" value="Ribonuclease Inhibitor"/>
    <property type="match status" value="1"/>
</dbReference>